<dbReference type="PANTHER" id="PTHR23502:SF22">
    <property type="entry name" value="MAJOR FACILITATOR SUPERFAMILY (MFS) PROFILE DOMAIN-CONTAINING PROTEIN"/>
    <property type="match status" value="1"/>
</dbReference>
<sequence length="547" mass="60049">MASSPATPTTPASGATTTRSGSNEKPECDSKCDHSEVVRTATVKALPDNLDTEAGLLVDTEGLDGRISLQLARDGHTVLLPQPTADPNDPLNWTWTQKHLLLFTVAWGALCADFTSAAGSAVIFAQAAEWHITPERANQPNSINILLGGLGGLLWVPMSSFWGRAPVLFWTTIAGFAVSIGAAVSPTFECHYAMRALTGLFLTSGQTMSIAFLKDVFFFHERAQKIGLWAVLYIASPYLGPCLSNFLIHETHHWPDIYWLCAGVVGLQIIFILAFVDETWYNRDKPSHEHPIRGTGIGGRLMRITGIWQLQHHKAYYPKTLATCKKFVMAITKPAFFLICLGYLLVFAWAIGINISTTILFAKPEVAGGYGFSNKGIGFLYFTPIVGVFVGEVFGHFFNDYLTRRYIHKHRGVFAPEVRLWMIYISIVFMVPSLALVGQALQRHLHVTAVIFGWGIFSFGVMTMSVAVTAYALDSYPTAPAELGGWINFARTFGGFSIGYFQSPWEQRVGAAASFGTQSAIVAVAAVPVLLVHIYGHGMRKRFGQIK</sequence>
<dbReference type="PANTHER" id="PTHR23502">
    <property type="entry name" value="MAJOR FACILITATOR SUPERFAMILY"/>
    <property type="match status" value="1"/>
</dbReference>
<organism evidence="8 9">
    <name type="scientific">Neonectria punicea</name>
    <dbReference type="NCBI Taxonomy" id="979145"/>
    <lineage>
        <taxon>Eukaryota</taxon>
        <taxon>Fungi</taxon>
        <taxon>Dikarya</taxon>
        <taxon>Ascomycota</taxon>
        <taxon>Pezizomycotina</taxon>
        <taxon>Sordariomycetes</taxon>
        <taxon>Hypocreomycetidae</taxon>
        <taxon>Hypocreales</taxon>
        <taxon>Nectriaceae</taxon>
        <taxon>Neonectria</taxon>
    </lineage>
</organism>
<feature type="region of interest" description="Disordered" evidence="6">
    <location>
        <begin position="1"/>
        <end position="31"/>
    </location>
</feature>
<evidence type="ECO:0000256" key="7">
    <source>
        <dbReference type="SAM" id="Phobius"/>
    </source>
</evidence>
<feature type="transmembrane region" description="Helical" evidence="7">
    <location>
        <begin position="257"/>
        <end position="276"/>
    </location>
</feature>
<feature type="compositionally biased region" description="Low complexity" evidence="6">
    <location>
        <begin position="1"/>
        <end position="21"/>
    </location>
</feature>
<evidence type="ECO:0000256" key="4">
    <source>
        <dbReference type="ARBA" id="ARBA00023136"/>
    </source>
</evidence>
<comment type="caution">
    <text evidence="8">The sequence shown here is derived from an EMBL/GenBank/DDBJ whole genome shotgun (WGS) entry which is preliminary data.</text>
</comment>
<evidence type="ECO:0000256" key="6">
    <source>
        <dbReference type="SAM" id="MobiDB-lite"/>
    </source>
</evidence>
<feature type="compositionally biased region" description="Basic and acidic residues" evidence="6">
    <location>
        <begin position="22"/>
        <end position="31"/>
    </location>
</feature>
<feature type="transmembrane region" description="Helical" evidence="7">
    <location>
        <begin position="100"/>
        <end position="124"/>
    </location>
</feature>
<evidence type="ECO:0008006" key="10">
    <source>
        <dbReference type="Google" id="ProtNLM"/>
    </source>
</evidence>
<dbReference type="InterPro" id="IPR011701">
    <property type="entry name" value="MFS"/>
</dbReference>
<evidence type="ECO:0000256" key="2">
    <source>
        <dbReference type="ARBA" id="ARBA00022692"/>
    </source>
</evidence>
<protein>
    <recommendedName>
        <fullName evidence="10">Major facilitator superfamily (MFS) profile domain-containing protein</fullName>
    </recommendedName>
</protein>
<feature type="transmembrane region" description="Helical" evidence="7">
    <location>
        <begin position="145"/>
        <end position="162"/>
    </location>
</feature>
<dbReference type="EMBL" id="JAZAVJ010000122">
    <property type="protein sequence ID" value="KAK7413671.1"/>
    <property type="molecule type" value="Genomic_DNA"/>
</dbReference>
<keyword evidence="9" id="KW-1185">Reference proteome</keyword>
<accession>A0ABR1GZ69</accession>
<dbReference type="Gene3D" id="1.20.1250.20">
    <property type="entry name" value="MFS general substrate transporter like domains"/>
    <property type="match status" value="1"/>
</dbReference>
<evidence type="ECO:0000256" key="1">
    <source>
        <dbReference type="ARBA" id="ARBA00004141"/>
    </source>
</evidence>
<name>A0ABR1GZ69_9HYPO</name>
<proteinExistence type="predicted"/>
<feature type="transmembrane region" description="Helical" evidence="7">
    <location>
        <begin position="200"/>
        <end position="220"/>
    </location>
</feature>
<keyword evidence="4 7" id="KW-0472">Membrane</keyword>
<dbReference type="Pfam" id="PF07690">
    <property type="entry name" value="MFS_1"/>
    <property type="match status" value="1"/>
</dbReference>
<feature type="transmembrane region" description="Helical" evidence="7">
    <location>
        <begin position="226"/>
        <end position="248"/>
    </location>
</feature>
<evidence type="ECO:0000256" key="5">
    <source>
        <dbReference type="ARBA" id="ARBA00023180"/>
    </source>
</evidence>
<feature type="transmembrane region" description="Helical" evidence="7">
    <location>
        <begin position="335"/>
        <end position="355"/>
    </location>
</feature>
<dbReference type="InterPro" id="IPR036259">
    <property type="entry name" value="MFS_trans_sf"/>
</dbReference>
<comment type="subcellular location">
    <subcellularLocation>
        <location evidence="1">Membrane</location>
        <topology evidence="1">Multi-pass membrane protein</topology>
    </subcellularLocation>
</comment>
<feature type="transmembrane region" description="Helical" evidence="7">
    <location>
        <begin position="418"/>
        <end position="437"/>
    </location>
</feature>
<keyword evidence="3 7" id="KW-1133">Transmembrane helix</keyword>
<feature type="transmembrane region" description="Helical" evidence="7">
    <location>
        <begin position="449"/>
        <end position="473"/>
    </location>
</feature>
<feature type="transmembrane region" description="Helical" evidence="7">
    <location>
        <begin position="376"/>
        <end position="398"/>
    </location>
</feature>
<dbReference type="SUPFAM" id="SSF103473">
    <property type="entry name" value="MFS general substrate transporter"/>
    <property type="match status" value="1"/>
</dbReference>
<keyword evidence="5" id="KW-0325">Glycoprotein</keyword>
<feature type="transmembrane region" description="Helical" evidence="7">
    <location>
        <begin position="168"/>
        <end position="188"/>
    </location>
</feature>
<keyword evidence="2 7" id="KW-0812">Transmembrane</keyword>
<reference evidence="8 9" key="1">
    <citation type="journal article" date="2025" name="Microbiol. Resour. Announc.">
        <title>Draft genome sequences for Neonectria magnoliae and Neonectria punicea, canker pathogens of Liriodendron tulipifera and Acer saccharum in West Virginia.</title>
        <authorList>
            <person name="Petronek H.M."/>
            <person name="Kasson M.T."/>
            <person name="Metheny A.M."/>
            <person name="Stauder C.M."/>
            <person name="Lovett B."/>
            <person name="Lynch S.C."/>
            <person name="Garnas J.R."/>
            <person name="Kasson L.R."/>
            <person name="Stajich J.E."/>
        </authorList>
    </citation>
    <scope>NUCLEOTIDE SEQUENCE [LARGE SCALE GENOMIC DNA]</scope>
    <source>
        <strain evidence="8 9">NRRL 64653</strain>
    </source>
</reference>
<evidence type="ECO:0000313" key="9">
    <source>
        <dbReference type="Proteomes" id="UP001498476"/>
    </source>
</evidence>
<gene>
    <name evidence="8" type="ORF">QQX98_007453</name>
</gene>
<feature type="transmembrane region" description="Helical" evidence="7">
    <location>
        <begin position="515"/>
        <end position="535"/>
    </location>
</feature>
<dbReference type="Proteomes" id="UP001498476">
    <property type="component" value="Unassembled WGS sequence"/>
</dbReference>
<evidence type="ECO:0000313" key="8">
    <source>
        <dbReference type="EMBL" id="KAK7413671.1"/>
    </source>
</evidence>
<evidence type="ECO:0000256" key="3">
    <source>
        <dbReference type="ARBA" id="ARBA00022989"/>
    </source>
</evidence>